<keyword evidence="6" id="KW-0547">Nucleotide-binding</keyword>
<evidence type="ECO:0000313" key="11">
    <source>
        <dbReference type="EMBL" id="KAK2074959.1"/>
    </source>
</evidence>
<dbReference type="Proteomes" id="UP001217918">
    <property type="component" value="Unassembled WGS sequence"/>
</dbReference>
<dbReference type="FunFam" id="3.40.50.300:FF:000193">
    <property type="entry name" value="Probable Elongation factor 3"/>
    <property type="match status" value="1"/>
</dbReference>
<dbReference type="InterPro" id="IPR003593">
    <property type="entry name" value="AAA+_ATPase"/>
</dbReference>
<dbReference type="InterPro" id="IPR021133">
    <property type="entry name" value="HEAT_type_2"/>
</dbReference>
<dbReference type="InterPro" id="IPR016197">
    <property type="entry name" value="Chromo-like_dom_sf"/>
</dbReference>
<dbReference type="SUPFAM" id="SSF52540">
    <property type="entry name" value="P-loop containing nucleoside triphosphate hydrolases"/>
    <property type="match status" value="2"/>
</dbReference>
<dbReference type="Pfam" id="PF00385">
    <property type="entry name" value="Chromo"/>
    <property type="match status" value="1"/>
</dbReference>
<evidence type="ECO:0000256" key="7">
    <source>
        <dbReference type="ARBA" id="ARBA00022840"/>
    </source>
</evidence>
<comment type="similarity">
    <text evidence="2">Belongs to the ABC transporter superfamily. ABCF family. EF3 subfamily.</text>
</comment>
<keyword evidence="5" id="KW-0677">Repeat</keyword>
<reference evidence="11" key="1">
    <citation type="journal article" date="2023" name="Mol. Plant Microbe Interact.">
        <title>Elucidating the Obligate Nature and Biological Capacity of an Invasive Fungal Corn Pathogen.</title>
        <authorList>
            <person name="MacCready J.S."/>
            <person name="Roggenkamp E.M."/>
            <person name="Gdanetz K."/>
            <person name="Chilvers M.I."/>
        </authorList>
    </citation>
    <scope>NUCLEOTIDE SEQUENCE</scope>
    <source>
        <strain evidence="11">PM02</strain>
    </source>
</reference>
<feature type="compositionally biased region" description="Polar residues" evidence="9">
    <location>
        <begin position="1042"/>
        <end position="1058"/>
    </location>
</feature>
<sequence>MTVPVKVADGLAAPPSQADVSSVLDTIFGAKTSNASVDASYGLCELLLNSSAGFGGLTQYGILAEIKKAAADKKSGLRRESAQNLLGALFERFPPRQPASELVFLAQDDGAMVACALDALADKGSVVRDAAQYGLDALFAHLGPEALVAGLLPVLTRYLSRATGKWQGAVGALLLMQKMADKARLTLGSTREQAEEQDILREAMGAKLAGLIPVVEGQMHDLKAEVEKQAVKTMTSLTSLLSNDDVAPRIPLLVETMHHPSAEALQKAIHALSQTTFVAVVTSPVLALLTPFLERSLNMPTTSQEVLRQTVIIVENLTKLVHDPIEARTFLPKLQPGVKSVVNRASLPEVRELAERALNVMDKAMAGDDKTQVVERTTAEDVAKVLDGEVEREKKKEAVASGQLDTYKLLRPYLGAMVAEDVNHRFIQRIPARIAPYLQGLMQSADAHARVAAAVHRHYHDEDARKYGVPDKEDDGEVEIVNAEFSLAYGGRLLLSHTKLRLLKGHRYGLCGRNGAGKSTLMKSIAGGKLEGFPPQDVLRTCYVEHNQGEDADISILDFMAKDPTIAQEGIARISAVLEEVGFTAGPEGRQSHKVGSLSGGWKMKLALARAMLLRADVLLLDEPTNHLDVANIKWLEDYLKSHPDITSLIVSHDSAFLDNVTTDIYHYEPNKKLGHYKGNLNAFVQVRPEAKSYYTLSATNVQFKFPPPGILSGVKSMTRAIIRMTDVTYAYPKAPKPSLSNVSCQLSLSSRVAVIGPNGAGKSTLIKLLTGEVIPTSGKVEKHPNLRIGYIKQHALEHVEMHLEKTPNQYLQWRYAHGDDREVHMKQTRMLSDQDRAQMDKPVDVGDGKGKRQVEALVGRQKYKKTFQYEVKWRGLLPKHNTHLARETLLELGFDKLVQEFDDHEASREGLGYRELQPSVISRHFDDLGLDPDIANHSEIGSLSGGQKVKVVIAGAMWNNPHLLVLDEPTNFLDRDSLGGLAVAIREFRGGVVMISHNDEFVGALAAEQWHVVDGRMTHRATQAVALDRFEDTNGGAGVVSSGSLTNSLNPSRNGSGTPLLRPGSAVASGLTTPALSSSAVSSAGNSGAEDNGGSGGGVTGESMKFRARKKKKMTKKEVKEREVRRRLRHIEWLNSPKGTPHPPDTDDEGE</sequence>
<accession>A0AAD9IC01</accession>
<evidence type="ECO:0000256" key="8">
    <source>
        <dbReference type="PROSITE-ProRule" id="PRU00103"/>
    </source>
</evidence>
<feature type="repeat" description="HEAT" evidence="8">
    <location>
        <begin position="211"/>
        <end position="249"/>
    </location>
</feature>
<keyword evidence="12" id="KW-1185">Reference proteome</keyword>
<dbReference type="InterPro" id="IPR017871">
    <property type="entry name" value="ABC_transporter-like_CS"/>
</dbReference>
<dbReference type="AlphaFoldDB" id="A0AAD9IC01"/>
<dbReference type="EMBL" id="JAQQPM010000009">
    <property type="protein sequence ID" value="KAK2074959.1"/>
    <property type="molecule type" value="Genomic_DNA"/>
</dbReference>
<feature type="region of interest" description="Disordered" evidence="9">
    <location>
        <begin position="1039"/>
        <end position="1152"/>
    </location>
</feature>
<feature type="domain" description="ABC transporter" evidence="10">
    <location>
        <begin position="723"/>
        <end position="1040"/>
    </location>
</feature>
<evidence type="ECO:0000259" key="10">
    <source>
        <dbReference type="PROSITE" id="PS50893"/>
    </source>
</evidence>
<proteinExistence type="inferred from homology"/>
<dbReference type="Gene3D" id="2.40.50.990">
    <property type="match status" value="1"/>
</dbReference>
<dbReference type="FunFam" id="2.40.50.990:FF:000002">
    <property type="entry name" value="mRNA export factor elf1"/>
    <property type="match status" value="1"/>
</dbReference>
<dbReference type="PANTHER" id="PTHR19211:SF14">
    <property type="entry name" value="ATP-BINDING CASSETTE SUB-FAMILY F MEMBER 1"/>
    <property type="match status" value="1"/>
</dbReference>
<evidence type="ECO:0000256" key="5">
    <source>
        <dbReference type="ARBA" id="ARBA00022737"/>
    </source>
</evidence>
<dbReference type="InterPro" id="IPR023780">
    <property type="entry name" value="Chromo_domain"/>
</dbReference>
<dbReference type="InterPro" id="IPR016024">
    <property type="entry name" value="ARM-type_fold"/>
</dbReference>
<dbReference type="PROSITE" id="PS00211">
    <property type="entry name" value="ABC_TRANSPORTER_1"/>
    <property type="match status" value="2"/>
</dbReference>
<dbReference type="InterPro" id="IPR015688">
    <property type="entry name" value="eEF3_ABC2_chromodomain-like"/>
</dbReference>
<evidence type="ECO:0000256" key="2">
    <source>
        <dbReference type="ARBA" id="ARBA00011054"/>
    </source>
</evidence>
<dbReference type="SMART" id="SM00298">
    <property type="entry name" value="CHROMO"/>
    <property type="match status" value="1"/>
</dbReference>
<comment type="subcellular location">
    <subcellularLocation>
        <location evidence="1">Cytoplasm</location>
    </subcellularLocation>
</comment>
<dbReference type="PROSITE" id="PS50893">
    <property type="entry name" value="ABC_TRANSPORTER_2"/>
    <property type="match status" value="2"/>
</dbReference>
<comment type="subunit">
    <text evidence="3">Component of the NuA4 histone acetyltransferase complex.</text>
</comment>
<dbReference type="PROSITE" id="PS50077">
    <property type="entry name" value="HEAT_REPEAT"/>
    <property type="match status" value="1"/>
</dbReference>
<dbReference type="FunFam" id="1.25.10.10:FF:000076">
    <property type="entry name" value="Elongation factor 3"/>
    <property type="match status" value="1"/>
</dbReference>
<feature type="compositionally biased region" description="Gly residues" evidence="9">
    <location>
        <begin position="1092"/>
        <end position="1101"/>
    </location>
</feature>
<dbReference type="CDD" id="cd18626">
    <property type="entry name" value="CD_eEF3"/>
    <property type="match status" value="1"/>
</dbReference>
<dbReference type="Gene3D" id="1.25.10.10">
    <property type="entry name" value="Leucine-rich Repeat Variant"/>
    <property type="match status" value="1"/>
</dbReference>
<evidence type="ECO:0000256" key="4">
    <source>
        <dbReference type="ARBA" id="ARBA00022490"/>
    </source>
</evidence>
<dbReference type="Gene3D" id="3.40.50.300">
    <property type="entry name" value="P-loop containing nucleotide triphosphate hydrolases"/>
    <property type="match status" value="2"/>
</dbReference>
<organism evidence="11 12">
    <name type="scientific">Phyllachora maydis</name>
    <dbReference type="NCBI Taxonomy" id="1825666"/>
    <lineage>
        <taxon>Eukaryota</taxon>
        <taxon>Fungi</taxon>
        <taxon>Dikarya</taxon>
        <taxon>Ascomycota</taxon>
        <taxon>Pezizomycotina</taxon>
        <taxon>Sordariomycetes</taxon>
        <taxon>Sordariomycetidae</taxon>
        <taxon>Phyllachorales</taxon>
        <taxon>Phyllachoraceae</taxon>
        <taxon>Phyllachora</taxon>
    </lineage>
</organism>
<dbReference type="PANTHER" id="PTHR19211">
    <property type="entry name" value="ATP-BINDING TRANSPORT PROTEIN-RELATED"/>
    <property type="match status" value="1"/>
</dbReference>
<dbReference type="SUPFAM" id="SSF48371">
    <property type="entry name" value="ARM repeat"/>
    <property type="match status" value="1"/>
</dbReference>
<dbReference type="CDD" id="cd03221">
    <property type="entry name" value="ABCF_EF-3"/>
    <property type="match status" value="1"/>
</dbReference>
<keyword evidence="4" id="KW-0963">Cytoplasm</keyword>
<evidence type="ECO:0000256" key="3">
    <source>
        <dbReference type="ARBA" id="ARBA00011353"/>
    </source>
</evidence>
<feature type="compositionally biased region" description="Basic residues" evidence="9">
    <location>
        <begin position="1107"/>
        <end position="1116"/>
    </location>
</feature>
<dbReference type="Pfam" id="PF24987">
    <property type="entry name" value="HEAT_EF3_N"/>
    <property type="match status" value="1"/>
</dbReference>
<dbReference type="InterPro" id="IPR003439">
    <property type="entry name" value="ABC_transporter-like_ATP-bd"/>
</dbReference>
<dbReference type="SUPFAM" id="SSF54160">
    <property type="entry name" value="Chromo domain-like"/>
    <property type="match status" value="1"/>
</dbReference>
<evidence type="ECO:0000256" key="9">
    <source>
        <dbReference type="SAM" id="MobiDB-lite"/>
    </source>
</evidence>
<dbReference type="Pfam" id="PF24984">
    <property type="entry name" value="HEAT_EF3_GNC1"/>
    <property type="match status" value="1"/>
</dbReference>
<dbReference type="InterPro" id="IPR000953">
    <property type="entry name" value="Chromo/chromo_shadow_dom"/>
</dbReference>
<dbReference type="GO" id="GO:0006338">
    <property type="term" value="P:chromatin remodeling"/>
    <property type="evidence" value="ECO:0007669"/>
    <property type="project" value="UniProtKB-ARBA"/>
</dbReference>
<gene>
    <name evidence="11" type="ORF">P8C59_009126</name>
</gene>
<dbReference type="InterPro" id="IPR050611">
    <property type="entry name" value="ABCF"/>
</dbReference>
<keyword evidence="7" id="KW-0067">ATP-binding</keyword>
<feature type="domain" description="ABC transporter" evidence="10">
    <location>
        <begin position="478"/>
        <end position="695"/>
    </location>
</feature>
<dbReference type="SMART" id="SM00382">
    <property type="entry name" value="AAA"/>
    <property type="match status" value="2"/>
</dbReference>
<evidence type="ECO:0000256" key="1">
    <source>
        <dbReference type="ARBA" id="ARBA00004496"/>
    </source>
</evidence>
<dbReference type="InterPro" id="IPR027417">
    <property type="entry name" value="P-loop_NTPase"/>
</dbReference>
<feature type="compositionally biased region" description="Low complexity" evidence="9">
    <location>
        <begin position="1076"/>
        <end position="1091"/>
    </location>
</feature>
<evidence type="ECO:0000313" key="12">
    <source>
        <dbReference type="Proteomes" id="UP001217918"/>
    </source>
</evidence>
<dbReference type="GO" id="GO:0005524">
    <property type="term" value="F:ATP binding"/>
    <property type="evidence" value="ECO:0007669"/>
    <property type="project" value="UniProtKB-KW"/>
</dbReference>
<comment type="caution">
    <text evidence="11">The sequence shown here is derived from an EMBL/GenBank/DDBJ whole genome shotgun (WGS) entry which is preliminary data.</text>
</comment>
<dbReference type="GO" id="GO:0006412">
    <property type="term" value="P:translation"/>
    <property type="evidence" value="ECO:0007669"/>
    <property type="project" value="UniProtKB-ARBA"/>
</dbReference>
<dbReference type="InterPro" id="IPR011989">
    <property type="entry name" value="ARM-like"/>
</dbReference>
<dbReference type="InterPro" id="IPR047038">
    <property type="entry name" value="eEF3_chromodomain-like_sf"/>
</dbReference>
<dbReference type="GO" id="GO:0016887">
    <property type="term" value="F:ATP hydrolysis activity"/>
    <property type="evidence" value="ECO:0007669"/>
    <property type="project" value="InterPro"/>
</dbReference>
<protein>
    <recommendedName>
        <fullName evidence="10">ABC transporter domain-containing protein</fullName>
    </recommendedName>
</protein>
<evidence type="ECO:0000256" key="6">
    <source>
        <dbReference type="ARBA" id="ARBA00022741"/>
    </source>
</evidence>
<name>A0AAD9IC01_9PEZI</name>
<dbReference type="Pfam" id="PF00005">
    <property type="entry name" value="ABC_tran"/>
    <property type="match status" value="2"/>
</dbReference>
<dbReference type="GO" id="GO:0005737">
    <property type="term" value="C:cytoplasm"/>
    <property type="evidence" value="ECO:0007669"/>
    <property type="project" value="UniProtKB-SubCell"/>
</dbReference>